<comment type="subcellular location">
    <subcellularLocation>
        <location evidence="1">Cell outer membrane</location>
    </subcellularLocation>
</comment>
<dbReference type="Proteomes" id="UP000708805">
    <property type="component" value="Unassembled WGS sequence"/>
</dbReference>
<feature type="domain" description="Factor H binding protein-like C-terminal" evidence="2">
    <location>
        <begin position="203"/>
        <end position="304"/>
    </location>
</feature>
<dbReference type="Gene3D" id="2.40.160.90">
    <property type="match status" value="1"/>
</dbReference>
<evidence type="ECO:0000259" key="2">
    <source>
        <dbReference type="Pfam" id="PF08794"/>
    </source>
</evidence>
<evidence type="ECO:0000313" key="4">
    <source>
        <dbReference type="Proteomes" id="UP000708805"/>
    </source>
</evidence>
<protein>
    <recommendedName>
        <fullName evidence="2">Factor H binding protein-like C-terminal domain-containing protein</fullName>
    </recommendedName>
</protein>
<reference evidence="3" key="1">
    <citation type="submission" date="2021-04" db="EMBL/GenBank/DDBJ databases">
        <title>Genomic characterization of endocarditis-associated Neisseria elongata subsp. nitroreducens.</title>
        <authorList>
            <person name="Schorner M."/>
            <person name="Passarelli-Araujo H."/>
            <person name="Scheffer M."/>
            <person name="Barazzetti F."/>
            <person name="Martins J."/>
            <person name="Machado H."/>
            <person name="Palmeiro J."/>
            <person name="Bazzo M."/>
        </authorList>
    </citation>
    <scope>NUCLEOTIDE SEQUENCE</scope>
    <source>
        <strain evidence="3">Nel_M001</strain>
    </source>
</reference>
<accession>A0A9X0ZS29</accession>
<dbReference type="SUPFAM" id="SSF56925">
    <property type="entry name" value="OMPA-like"/>
    <property type="match status" value="1"/>
</dbReference>
<dbReference type="AlphaFoldDB" id="A0A9X0ZS29"/>
<name>A0A9X0ZS29_NEIEL</name>
<dbReference type="GO" id="GO:0009279">
    <property type="term" value="C:cell outer membrane"/>
    <property type="evidence" value="ECO:0007669"/>
    <property type="project" value="UniProtKB-SubCell"/>
</dbReference>
<proteinExistence type="predicted"/>
<dbReference type="Pfam" id="PF08794">
    <property type="entry name" value="FHBP_C"/>
    <property type="match status" value="1"/>
</dbReference>
<sequence>MRYGKTAPILAAAVLSACSMSGGSGDGFSYDLVPLPVPGRPSDNVNAGLTARQAQDKQLIAGNNQAFHFSTSATDNIMDENWNVAGMSRLKSLTLAVNGKTYELDLPKKQERWVYLSPKLEDFKKGYDVYPYTLERVMDNKDGETQKGRYKLYNQPYSFVAGKFLDWKKTLSQNGTSSWTTEDGGMEHENEIYYGHGGIDPGKLPQNTTYTYSGKAFDAESEGDLRYDITFKTDNTGYGSGKITGMTTRGDIELKRGDIGVNGNAAGITGDAVGSRGGEGGGRSNGTYELGIYGPDAAEIAGTITFETPTENRLDKKIGFGGTKK</sequence>
<dbReference type="InterPro" id="IPR011250">
    <property type="entry name" value="OMP/PagP_B-barrel"/>
</dbReference>
<dbReference type="EMBL" id="JAGJWT010000002">
    <property type="protein sequence ID" value="MBS9339894.1"/>
    <property type="molecule type" value="Genomic_DNA"/>
</dbReference>
<comment type="caution">
    <text evidence="3">The sequence shown here is derived from an EMBL/GenBank/DDBJ whole genome shotgun (WGS) entry which is preliminary data.</text>
</comment>
<organism evidence="3 4">
    <name type="scientific">Neisseria elongata subsp. nitroreducens</name>
    <dbReference type="NCBI Taxonomy" id="90367"/>
    <lineage>
        <taxon>Bacteria</taxon>
        <taxon>Pseudomonadati</taxon>
        <taxon>Pseudomonadota</taxon>
        <taxon>Betaproteobacteria</taxon>
        <taxon>Neisseriales</taxon>
        <taxon>Neisseriaceae</taxon>
        <taxon>Neisseria</taxon>
    </lineage>
</organism>
<evidence type="ECO:0000313" key="3">
    <source>
        <dbReference type="EMBL" id="MBS9339894.1"/>
    </source>
</evidence>
<dbReference type="InterPro" id="IPR014902">
    <property type="entry name" value="FHBP-like_C"/>
</dbReference>
<dbReference type="RefSeq" id="WP_214037370.1">
    <property type="nucleotide sequence ID" value="NZ_JAGJWT010000002.1"/>
</dbReference>
<gene>
    <name evidence="3" type="ORF">J8641_03480</name>
</gene>
<evidence type="ECO:0000256" key="1">
    <source>
        <dbReference type="ARBA" id="ARBA00004442"/>
    </source>
</evidence>
<dbReference type="PROSITE" id="PS51257">
    <property type="entry name" value="PROKAR_LIPOPROTEIN"/>
    <property type="match status" value="1"/>
</dbReference>